<feature type="transmembrane region" description="Helical" evidence="1">
    <location>
        <begin position="28"/>
        <end position="48"/>
    </location>
</feature>
<proteinExistence type="predicted"/>
<sequence length="255" mass="26236">MLLKLLLVTASALLSSLAARRFGHAVGGTLAGLPMIAGPIMGFVLASTPIDDVRAIALATLVCLPATVAHLVVFAWSATRWPWWISLALANVAFFGIGALLPMLALPPAVVCALALAALALGRPLMPRLPVRHGAVDIPNIELACRVAAALFVARLIIRSAGVAPAAFSGLLLAVPITGNVLPCFTLPRYGDAATVALLRGFVRGLSGFGAFFIVLALGLGHAPAWGIYAAAWAAALAVAVSLYALSQRRLARAA</sequence>
<evidence type="ECO:0000313" key="2">
    <source>
        <dbReference type="EMBL" id="TXC66498.1"/>
    </source>
</evidence>
<evidence type="ECO:0000313" key="3">
    <source>
        <dbReference type="Proteomes" id="UP000321832"/>
    </source>
</evidence>
<protein>
    <submittedName>
        <fullName evidence="2">Uncharacterized protein</fullName>
    </submittedName>
</protein>
<dbReference type="EMBL" id="VOPW01000001">
    <property type="protein sequence ID" value="TXC66498.1"/>
    <property type="molecule type" value="Genomic_DNA"/>
</dbReference>
<evidence type="ECO:0000256" key="1">
    <source>
        <dbReference type="SAM" id="Phobius"/>
    </source>
</evidence>
<keyword evidence="1" id="KW-0812">Transmembrane</keyword>
<feature type="transmembrane region" description="Helical" evidence="1">
    <location>
        <begin position="197"/>
        <end position="220"/>
    </location>
</feature>
<feature type="transmembrane region" description="Helical" evidence="1">
    <location>
        <begin position="164"/>
        <end position="185"/>
    </location>
</feature>
<reference evidence="2 3" key="1">
    <citation type="submission" date="2019-08" db="EMBL/GenBank/DDBJ databases">
        <authorList>
            <person name="Khan S.A."/>
            <person name="Jeon C.O."/>
            <person name="Jeong S.E."/>
        </authorList>
    </citation>
    <scope>NUCLEOTIDE SEQUENCE [LARGE SCALE GENOMIC DNA]</scope>
    <source>
        <strain evidence="3">IMCC1728</strain>
    </source>
</reference>
<keyword evidence="1" id="KW-0472">Membrane</keyword>
<comment type="caution">
    <text evidence="2">The sequence shown here is derived from an EMBL/GenBank/DDBJ whole genome shotgun (WGS) entry which is preliminary data.</text>
</comment>
<accession>A0A5C6U4A9</accession>
<feature type="transmembrane region" description="Helical" evidence="1">
    <location>
        <begin position="226"/>
        <end position="246"/>
    </location>
</feature>
<organism evidence="2 3">
    <name type="scientific">Piscinibacter aquaticus</name>
    <dbReference type="NCBI Taxonomy" id="392597"/>
    <lineage>
        <taxon>Bacteria</taxon>
        <taxon>Pseudomonadati</taxon>
        <taxon>Pseudomonadota</taxon>
        <taxon>Betaproteobacteria</taxon>
        <taxon>Burkholderiales</taxon>
        <taxon>Sphaerotilaceae</taxon>
        <taxon>Piscinibacter</taxon>
    </lineage>
</organism>
<feature type="transmembrane region" description="Helical" evidence="1">
    <location>
        <begin position="55"/>
        <end position="76"/>
    </location>
</feature>
<name>A0A5C6U4A9_9BURK</name>
<gene>
    <name evidence="2" type="ORF">FSC37_13530</name>
</gene>
<keyword evidence="1" id="KW-1133">Transmembrane helix</keyword>
<keyword evidence="3" id="KW-1185">Reference proteome</keyword>
<feature type="transmembrane region" description="Helical" evidence="1">
    <location>
        <begin position="88"/>
        <end position="121"/>
    </location>
</feature>
<dbReference type="Proteomes" id="UP000321832">
    <property type="component" value="Unassembled WGS sequence"/>
</dbReference>
<dbReference type="AlphaFoldDB" id="A0A5C6U4A9"/>